<dbReference type="GO" id="GO:0010181">
    <property type="term" value="F:FMN binding"/>
    <property type="evidence" value="ECO:0007669"/>
    <property type="project" value="InterPro"/>
</dbReference>
<reference evidence="4 5" key="1">
    <citation type="submission" date="2019-06" db="EMBL/GenBank/DDBJ databases">
        <title>Draft genome sequence of the filamentous fungus Phialemoniopsis curvata isolated from diesel fuel.</title>
        <authorList>
            <person name="Varaljay V.A."/>
            <person name="Lyon W.J."/>
            <person name="Crouch A.L."/>
            <person name="Drake C.E."/>
            <person name="Hollomon J.M."/>
            <person name="Nadeau L.J."/>
            <person name="Nunn H.S."/>
            <person name="Stevenson B.S."/>
            <person name="Bojanowski C.L."/>
            <person name="Crookes-Goodson W.J."/>
        </authorList>
    </citation>
    <scope>NUCLEOTIDE SEQUENCE [LARGE SCALE GENOMIC DNA]</scope>
    <source>
        <strain evidence="4 5">D216</strain>
    </source>
</reference>
<name>A0A507BF98_9PEZI</name>
<dbReference type="FunFam" id="3.20.20.70:FF:000138">
    <property type="entry name" value="NADPH dehydrogenase 1"/>
    <property type="match status" value="1"/>
</dbReference>
<dbReference type="InterPro" id="IPR001155">
    <property type="entry name" value="OxRdtase_FMN_N"/>
</dbReference>
<dbReference type="OrthoDB" id="276546at2759"/>
<dbReference type="InParanoid" id="A0A507BF98"/>
<accession>A0A507BF98</accession>
<keyword evidence="1" id="KW-0285">Flavoprotein</keyword>
<dbReference type="InterPro" id="IPR013785">
    <property type="entry name" value="Aldolase_TIM"/>
</dbReference>
<sequence length="728" mass="80292">MSTSKLFQPLKIGDMTLAHRLVMAPLTRYRANKKHVPLPLVKEYYGQRASTPGTLLITEATFISQQAAGDANVPGIWNQDQIAAWKEVTETVHSKGSYIFLQLWALGRVAHPDVAEAEGIKIKAPSPIALEGSATPEEMTTEDIKSFLADYAQAARNAMEAGFDGVELHGANGYLIDQFIQDVSNQRTDEYGGSIENRSRFPLQVLKTLADTIGPNRVAVRLSPWSGFQGMRMADPIPQFTHLISEASKMKLAYLHVVESRVIGNMDCESTESNQFALDAWGNTSPVLLAGGFKPESAKKLVDEDQKNAEVAVVFGRYFLANPDLVFRVRKGLELNKYNRDTFYKAESPVGYIDYPFSREWEDALKSHTGCKSKMTLITACALQVPSNFGAAEIMTLIDNPDLALPKGSLILVTGASGYIASNFIIEALDAGYKIRGTVRSAFKAQRTKEVFDSPNYDALVVADIEQDGAFDDAVKGVDAIVHMASPLTLNPNPKEVVSPAVKGATSILQSAIREPSVKRFVLTSSSTATSLPKPGVKFKIDKNTWNTEVEDYVDFPPPYLPENATKVYAASKTKAEQAVWKFVREERPRFVVNCVNPAFNMGRVVDSPGATGQVIIEAFKGNVAWGFPPQYMVNVVDCARLHLAALLDGSVQNERILAFGTPFNWNDVLDNFHQLFPDRKFVDNQQQEVDLSEVDNGLGQELLRKWFCQDGYTGLKESLRQNVASLV</sequence>
<organism evidence="4 5">
    <name type="scientific">Thyridium curvatum</name>
    <dbReference type="NCBI Taxonomy" id="1093900"/>
    <lineage>
        <taxon>Eukaryota</taxon>
        <taxon>Fungi</taxon>
        <taxon>Dikarya</taxon>
        <taxon>Ascomycota</taxon>
        <taxon>Pezizomycotina</taxon>
        <taxon>Sordariomycetes</taxon>
        <taxon>Sordariomycetidae</taxon>
        <taxon>Thyridiales</taxon>
        <taxon>Thyridiaceae</taxon>
        <taxon>Thyridium</taxon>
    </lineage>
</organism>
<protein>
    <submittedName>
        <fullName evidence="4">Uncharacterized protein</fullName>
    </submittedName>
</protein>
<dbReference type="CDD" id="cd02933">
    <property type="entry name" value="OYE_like_FMN"/>
    <property type="match status" value="1"/>
</dbReference>
<dbReference type="SUPFAM" id="SSF51395">
    <property type="entry name" value="FMN-linked oxidoreductases"/>
    <property type="match status" value="1"/>
</dbReference>
<dbReference type="Proteomes" id="UP000319257">
    <property type="component" value="Unassembled WGS sequence"/>
</dbReference>
<dbReference type="AlphaFoldDB" id="A0A507BF98"/>
<dbReference type="Gene3D" id="3.20.20.70">
    <property type="entry name" value="Aldolase class I"/>
    <property type="match status" value="1"/>
</dbReference>
<proteinExistence type="predicted"/>
<evidence type="ECO:0000256" key="1">
    <source>
        <dbReference type="ARBA" id="ARBA00022630"/>
    </source>
</evidence>
<dbReference type="FunCoup" id="A0A507BF98">
    <property type="interactions" value="759"/>
</dbReference>
<dbReference type="Pfam" id="PF01370">
    <property type="entry name" value="Epimerase"/>
    <property type="match status" value="1"/>
</dbReference>
<dbReference type="EMBL" id="SKBQ01000001">
    <property type="protein sequence ID" value="TPX15969.1"/>
    <property type="molecule type" value="Genomic_DNA"/>
</dbReference>
<dbReference type="InterPro" id="IPR001509">
    <property type="entry name" value="Epimerase_deHydtase"/>
</dbReference>
<dbReference type="RefSeq" id="XP_030997680.1">
    <property type="nucleotide sequence ID" value="XM_031137285.1"/>
</dbReference>
<evidence type="ECO:0000313" key="4">
    <source>
        <dbReference type="EMBL" id="TPX15969.1"/>
    </source>
</evidence>
<dbReference type="STRING" id="1093900.A0A507BF98"/>
<evidence type="ECO:0000259" key="2">
    <source>
        <dbReference type="Pfam" id="PF00724"/>
    </source>
</evidence>
<dbReference type="PANTHER" id="PTHR22893:SF91">
    <property type="entry name" value="NADPH DEHYDROGENASE 2-RELATED"/>
    <property type="match status" value="1"/>
</dbReference>
<dbReference type="InterPro" id="IPR036291">
    <property type="entry name" value="NAD(P)-bd_dom_sf"/>
</dbReference>
<feature type="domain" description="NADH:flavin oxidoreductase/NADH oxidase N-terminal" evidence="2">
    <location>
        <begin position="5"/>
        <end position="336"/>
    </location>
</feature>
<feature type="domain" description="NAD-dependent epimerase/dehydratase" evidence="3">
    <location>
        <begin position="411"/>
        <end position="592"/>
    </location>
</feature>
<dbReference type="Pfam" id="PF00724">
    <property type="entry name" value="Oxidored_FMN"/>
    <property type="match status" value="1"/>
</dbReference>
<comment type="caution">
    <text evidence="4">The sequence shown here is derived from an EMBL/GenBank/DDBJ whole genome shotgun (WGS) entry which is preliminary data.</text>
</comment>
<dbReference type="InterPro" id="IPR045247">
    <property type="entry name" value="Oye-like"/>
</dbReference>
<dbReference type="Gene3D" id="3.40.50.720">
    <property type="entry name" value="NAD(P)-binding Rossmann-like Domain"/>
    <property type="match status" value="1"/>
</dbReference>
<dbReference type="GeneID" id="41967750"/>
<dbReference type="PANTHER" id="PTHR22893">
    <property type="entry name" value="NADH OXIDOREDUCTASE-RELATED"/>
    <property type="match status" value="1"/>
</dbReference>
<dbReference type="GO" id="GO:0003959">
    <property type="term" value="F:NADPH dehydrogenase activity"/>
    <property type="evidence" value="ECO:0007669"/>
    <property type="project" value="TreeGrafter"/>
</dbReference>
<evidence type="ECO:0000259" key="3">
    <source>
        <dbReference type="Pfam" id="PF01370"/>
    </source>
</evidence>
<gene>
    <name evidence="4" type="ORF">E0L32_000303</name>
</gene>
<evidence type="ECO:0000313" key="5">
    <source>
        <dbReference type="Proteomes" id="UP000319257"/>
    </source>
</evidence>
<keyword evidence="5" id="KW-1185">Reference proteome</keyword>
<dbReference type="SUPFAM" id="SSF51735">
    <property type="entry name" value="NAD(P)-binding Rossmann-fold domains"/>
    <property type="match status" value="1"/>
</dbReference>